<dbReference type="Proteomes" id="UP000319143">
    <property type="component" value="Unassembled WGS sequence"/>
</dbReference>
<dbReference type="EMBL" id="SJPV01000002">
    <property type="protein sequence ID" value="TWU40479.1"/>
    <property type="molecule type" value="Genomic_DNA"/>
</dbReference>
<organism evidence="2 3">
    <name type="scientific">Novipirellula artificiosorum</name>
    <dbReference type="NCBI Taxonomy" id="2528016"/>
    <lineage>
        <taxon>Bacteria</taxon>
        <taxon>Pseudomonadati</taxon>
        <taxon>Planctomycetota</taxon>
        <taxon>Planctomycetia</taxon>
        <taxon>Pirellulales</taxon>
        <taxon>Pirellulaceae</taxon>
        <taxon>Novipirellula</taxon>
    </lineage>
</organism>
<comment type="caution">
    <text evidence="2">The sequence shown here is derived from an EMBL/GenBank/DDBJ whole genome shotgun (WGS) entry which is preliminary data.</text>
</comment>
<evidence type="ECO:0000313" key="2">
    <source>
        <dbReference type="EMBL" id="TWU40479.1"/>
    </source>
</evidence>
<keyword evidence="1" id="KW-0812">Transmembrane</keyword>
<sequence>MTEKYRHRYFFIGLLLVLLGVQFRMVDSFVLNESSTRTLARFGQTATASNGSMMDSFLLQAYPNPMKRVEPPRWIGLSMIALGAVMSLHAVAMPRHQ</sequence>
<gene>
    <name evidence="2" type="ORF">Poly41_13120</name>
</gene>
<feature type="transmembrane region" description="Helical" evidence="1">
    <location>
        <begin position="74"/>
        <end position="92"/>
    </location>
</feature>
<reference evidence="2 3" key="1">
    <citation type="submission" date="2019-02" db="EMBL/GenBank/DDBJ databases">
        <title>Deep-cultivation of Planctomycetes and their phenomic and genomic characterization uncovers novel biology.</title>
        <authorList>
            <person name="Wiegand S."/>
            <person name="Jogler M."/>
            <person name="Boedeker C."/>
            <person name="Pinto D."/>
            <person name="Vollmers J."/>
            <person name="Rivas-Marin E."/>
            <person name="Kohn T."/>
            <person name="Peeters S.H."/>
            <person name="Heuer A."/>
            <person name="Rast P."/>
            <person name="Oberbeckmann S."/>
            <person name="Bunk B."/>
            <person name="Jeske O."/>
            <person name="Meyerdierks A."/>
            <person name="Storesund J.E."/>
            <person name="Kallscheuer N."/>
            <person name="Luecker S."/>
            <person name="Lage O.M."/>
            <person name="Pohl T."/>
            <person name="Merkel B.J."/>
            <person name="Hornburger P."/>
            <person name="Mueller R.-W."/>
            <person name="Bruemmer F."/>
            <person name="Labrenz M."/>
            <person name="Spormann A.M."/>
            <person name="Op Den Camp H."/>
            <person name="Overmann J."/>
            <person name="Amann R."/>
            <person name="Jetten M.S.M."/>
            <person name="Mascher T."/>
            <person name="Medema M.H."/>
            <person name="Devos D.P."/>
            <person name="Kaster A.-K."/>
            <person name="Ovreas L."/>
            <person name="Rohde M."/>
            <person name="Galperin M.Y."/>
            <person name="Jogler C."/>
        </authorList>
    </citation>
    <scope>NUCLEOTIDE SEQUENCE [LARGE SCALE GENOMIC DNA]</scope>
    <source>
        <strain evidence="2 3">Poly41</strain>
    </source>
</reference>
<evidence type="ECO:0000313" key="3">
    <source>
        <dbReference type="Proteomes" id="UP000319143"/>
    </source>
</evidence>
<accession>A0A5C6E009</accession>
<protein>
    <submittedName>
        <fullName evidence="2">Uncharacterized protein</fullName>
    </submittedName>
</protein>
<evidence type="ECO:0000256" key="1">
    <source>
        <dbReference type="SAM" id="Phobius"/>
    </source>
</evidence>
<keyword evidence="1" id="KW-0472">Membrane</keyword>
<name>A0A5C6E009_9BACT</name>
<dbReference type="OrthoDB" id="289134at2"/>
<keyword evidence="1" id="KW-1133">Transmembrane helix</keyword>
<dbReference type="RefSeq" id="WP_146525090.1">
    <property type="nucleotide sequence ID" value="NZ_SJPV01000002.1"/>
</dbReference>
<proteinExistence type="predicted"/>
<keyword evidence="3" id="KW-1185">Reference proteome</keyword>
<dbReference type="AlphaFoldDB" id="A0A5C6E009"/>